<dbReference type="Pfam" id="PF04402">
    <property type="entry name" value="SIMPL"/>
    <property type="match status" value="1"/>
</dbReference>
<organism evidence="2 3">
    <name type="scientific">Teredinibacter turnerae (strain ATCC 39867 / T7901)</name>
    <dbReference type="NCBI Taxonomy" id="377629"/>
    <lineage>
        <taxon>Bacteria</taxon>
        <taxon>Pseudomonadati</taxon>
        <taxon>Pseudomonadota</taxon>
        <taxon>Gammaproteobacteria</taxon>
        <taxon>Cellvibrionales</taxon>
        <taxon>Cellvibrionaceae</taxon>
        <taxon>Teredinibacter</taxon>
    </lineage>
</organism>
<dbReference type="EMBL" id="CP001614">
    <property type="protein sequence ID" value="ACR14494.1"/>
    <property type="molecule type" value="Genomic_DNA"/>
</dbReference>
<dbReference type="STRING" id="377629.TERTU_0023"/>
<evidence type="ECO:0000313" key="2">
    <source>
        <dbReference type="EMBL" id="ACR14494.1"/>
    </source>
</evidence>
<dbReference type="OrthoDB" id="6196268at2"/>
<dbReference type="HOGENOM" id="CLU_1073368_0_0_6"/>
<dbReference type="InterPro" id="IPR007497">
    <property type="entry name" value="SIMPL/DUF541"/>
</dbReference>
<sequence length="259" mass="28162">MRLLAATLLSIGAITAQAAPEIKGTPDELRQLVHPVENRVMISGEAQEKAYTDKAIVSVVVTTEEKQLAKSLAANAALRSSIQQQLLKAGIAADAIKSSKFSTSPQYGWFGSKPDSYKVVNRMAITISEEKQMEAIATAADSHKEIEVSSTEFEHTQKDEFDQKVKAAALAKIMATKKNYEKTLGITLKPVAIRDSRIFQRASVGARGVEEVLVTAQRRMKTSATMADESSFAPTPSSGGSSFDEIVYEAFLEVEFKVE</sequence>
<dbReference type="RefSeq" id="WP_015820608.1">
    <property type="nucleotide sequence ID" value="NC_012997.1"/>
</dbReference>
<reference evidence="2 3" key="1">
    <citation type="journal article" date="2009" name="PLoS ONE">
        <title>The complete genome of Teredinibacter turnerae T7901: an intracellular endosymbiont of marine wood-boring bivalves (shipworms).</title>
        <authorList>
            <person name="Yang J.C."/>
            <person name="Madupu R."/>
            <person name="Durkin A.S."/>
            <person name="Ekborg N.A."/>
            <person name="Pedamallu C.S."/>
            <person name="Hostetler J.B."/>
            <person name="Radune D."/>
            <person name="Toms B.S."/>
            <person name="Henrissat B."/>
            <person name="Coutinho P.M."/>
            <person name="Schwarz S."/>
            <person name="Field L."/>
            <person name="Trindade-Silva A.E."/>
            <person name="Soares C.A.G."/>
            <person name="Elshahawi S."/>
            <person name="Hanora A."/>
            <person name="Schmidt E.W."/>
            <person name="Haygood M.G."/>
            <person name="Posfai J."/>
            <person name="Benner J."/>
            <person name="Madinger C."/>
            <person name="Nove J."/>
            <person name="Anton B."/>
            <person name="Chaudhary K."/>
            <person name="Foster J."/>
            <person name="Holman A."/>
            <person name="Kumar S."/>
            <person name="Lessard P.A."/>
            <person name="Luyten Y.A."/>
            <person name="Slatko B."/>
            <person name="Wood N."/>
            <person name="Wu B."/>
            <person name="Teplitski M."/>
            <person name="Mougous J.D."/>
            <person name="Ward N."/>
            <person name="Eisen J.A."/>
            <person name="Badger J.H."/>
            <person name="Distel D.L."/>
        </authorList>
    </citation>
    <scope>NUCLEOTIDE SEQUENCE [LARGE SCALE GENOMIC DNA]</scope>
    <source>
        <strain evidence="3">ATCC 39867 / T7901</strain>
    </source>
</reference>
<dbReference type="Gene3D" id="3.30.70.2970">
    <property type="entry name" value="Protein of unknown function (DUF541), domain 2"/>
    <property type="match status" value="1"/>
</dbReference>
<dbReference type="PANTHER" id="PTHR34387">
    <property type="entry name" value="SLR1258 PROTEIN"/>
    <property type="match status" value="1"/>
</dbReference>
<dbReference type="KEGG" id="ttu:TERTU_0023"/>
<feature type="chain" id="PRO_5002946995" evidence="1">
    <location>
        <begin position="19"/>
        <end position="259"/>
    </location>
</feature>
<keyword evidence="1" id="KW-0732">Signal</keyword>
<accession>C5BKN6</accession>
<proteinExistence type="predicted"/>
<dbReference type="PANTHER" id="PTHR34387:SF2">
    <property type="entry name" value="SLR1258 PROTEIN"/>
    <property type="match status" value="1"/>
</dbReference>
<feature type="signal peptide" evidence="1">
    <location>
        <begin position="1"/>
        <end position="18"/>
    </location>
</feature>
<gene>
    <name evidence="2" type="ordered locus">TERTU_0023</name>
</gene>
<dbReference type="GO" id="GO:0006974">
    <property type="term" value="P:DNA damage response"/>
    <property type="evidence" value="ECO:0007669"/>
    <property type="project" value="TreeGrafter"/>
</dbReference>
<protein>
    <submittedName>
        <fullName evidence="2">Secreted protein</fullName>
    </submittedName>
</protein>
<evidence type="ECO:0000313" key="3">
    <source>
        <dbReference type="Proteomes" id="UP000009080"/>
    </source>
</evidence>
<dbReference type="InterPro" id="IPR052022">
    <property type="entry name" value="26kDa_periplasmic_antigen"/>
</dbReference>
<dbReference type="AlphaFoldDB" id="C5BKN6"/>
<dbReference type="eggNOG" id="COG2968">
    <property type="taxonomic scope" value="Bacteria"/>
</dbReference>
<evidence type="ECO:0000256" key="1">
    <source>
        <dbReference type="SAM" id="SignalP"/>
    </source>
</evidence>
<keyword evidence="3" id="KW-1185">Reference proteome</keyword>
<name>C5BKN6_TERTT</name>
<dbReference type="Proteomes" id="UP000009080">
    <property type="component" value="Chromosome"/>
</dbReference>